<name>A0A1X0Y872_9BACT</name>
<organism evidence="2 3">
    <name type="scientific">Geothermobacter hydrogeniphilus</name>
    <dbReference type="NCBI Taxonomy" id="1969733"/>
    <lineage>
        <taxon>Bacteria</taxon>
        <taxon>Pseudomonadati</taxon>
        <taxon>Thermodesulfobacteriota</taxon>
        <taxon>Desulfuromonadia</taxon>
        <taxon>Desulfuromonadales</taxon>
        <taxon>Geothermobacteraceae</taxon>
        <taxon>Geothermobacter</taxon>
    </lineage>
</organism>
<keyword evidence="1" id="KW-0472">Membrane</keyword>
<evidence type="ECO:0000256" key="1">
    <source>
        <dbReference type="SAM" id="Phobius"/>
    </source>
</evidence>
<keyword evidence="1" id="KW-1133">Transmembrane helix</keyword>
<dbReference type="RefSeq" id="WP_085009991.1">
    <property type="nucleotide sequence ID" value="NZ_NAAD01000006.1"/>
</dbReference>
<keyword evidence="1" id="KW-0812">Transmembrane</keyword>
<proteinExistence type="predicted"/>
<protein>
    <submittedName>
        <fullName evidence="2">Uncharacterized protein</fullName>
    </submittedName>
</protein>
<dbReference type="Proteomes" id="UP000193136">
    <property type="component" value="Unassembled WGS sequence"/>
</dbReference>
<gene>
    <name evidence="2" type="ORF">B5V00_06685</name>
</gene>
<accession>A0A1X0Y872</accession>
<evidence type="ECO:0000313" key="2">
    <source>
        <dbReference type="EMBL" id="ORJ61312.1"/>
    </source>
</evidence>
<comment type="caution">
    <text evidence="2">The sequence shown here is derived from an EMBL/GenBank/DDBJ whole genome shotgun (WGS) entry which is preliminary data.</text>
</comment>
<keyword evidence="3" id="KW-1185">Reference proteome</keyword>
<dbReference type="AlphaFoldDB" id="A0A1X0Y872"/>
<feature type="transmembrane region" description="Helical" evidence="1">
    <location>
        <begin position="6"/>
        <end position="39"/>
    </location>
</feature>
<dbReference type="EMBL" id="NAAD01000006">
    <property type="protein sequence ID" value="ORJ61312.1"/>
    <property type="molecule type" value="Genomic_DNA"/>
</dbReference>
<reference evidence="2 3" key="1">
    <citation type="submission" date="2017-03" db="EMBL/GenBank/DDBJ databases">
        <title>Genome sequence of Geothermobacter sp. EPR-M, Deep-Sea Iron Reducer.</title>
        <authorList>
            <person name="Tully B."/>
            <person name="Savalia P."/>
            <person name="Abuyen K."/>
            <person name="Baughan C."/>
            <person name="Romero E."/>
            <person name="Ronkowski C."/>
            <person name="Torres B."/>
            <person name="Tremblay J."/>
            <person name="Trujillo A."/>
            <person name="Tyler M."/>
            <person name="Perez-Rodriguez I."/>
            <person name="Amend J."/>
        </authorList>
    </citation>
    <scope>NUCLEOTIDE SEQUENCE [LARGE SCALE GENOMIC DNA]</scope>
    <source>
        <strain evidence="2 3">EPR-M</strain>
    </source>
</reference>
<sequence>MIKIWHILLVTIVCFLIGNFASFPLATTAGVFCLGWMLGIADEKLRRKRANDAFQEPHPEETHPQETHLTAEEIAASRELRERERWESKKRSMSVTIGGGNY</sequence>
<evidence type="ECO:0000313" key="3">
    <source>
        <dbReference type="Proteomes" id="UP000193136"/>
    </source>
</evidence>